<keyword evidence="3" id="KW-1185">Reference proteome</keyword>
<evidence type="ECO:0008006" key="4">
    <source>
        <dbReference type="Google" id="ProtNLM"/>
    </source>
</evidence>
<sequence>MDISEIRRANLQTLMNDRFGGTKARIADELGKSPSYIARCLSLTIAPENRKKIGEDFARHIETVLGLDRYSMDVPLKKSGDRAVVAKAKALDLVASPRSQSALAKIVAAAESGRLTEEDMVLLERIAAKIAGSTPAASGNSNSRLRDRLKINDSGTEQ</sequence>
<dbReference type="EMBL" id="CP075566">
    <property type="protein sequence ID" value="QVW25334.1"/>
    <property type="molecule type" value="Genomic_DNA"/>
</dbReference>
<gene>
    <name evidence="2" type="ORF">KJF94_07105</name>
</gene>
<evidence type="ECO:0000313" key="2">
    <source>
        <dbReference type="EMBL" id="QVW25334.1"/>
    </source>
</evidence>
<dbReference type="RefSeq" id="WP_214382181.1">
    <property type="nucleotide sequence ID" value="NZ_CP075566.1"/>
</dbReference>
<dbReference type="Proteomes" id="UP000681155">
    <property type="component" value="Chromosome"/>
</dbReference>
<organism evidence="2 3">
    <name type="scientific">Pseudomonas hormoni</name>
    <dbReference type="NCBI Taxonomy" id="3093767"/>
    <lineage>
        <taxon>Bacteria</taxon>
        <taxon>Pseudomonadati</taxon>
        <taxon>Pseudomonadota</taxon>
        <taxon>Gammaproteobacteria</taxon>
        <taxon>Pseudomonadales</taxon>
        <taxon>Pseudomonadaceae</taxon>
        <taxon>Pseudomonas</taxon>
    </lineage>
</organism>
<protein>
    <recommendedName>
        <fullName evidence="4">XRE family transcriptional regulator</fullName>
    </recommendedName>
</protein>
<dbReference type="SUPFAM" id="SSF109709">
    <property type="entry name" value="KorB DNA-binding domain-like"/>
    <property type="match status" value="1"/>
</dbReference>
<proteinExistence type="predicted"/>
<evidence type="ECO:0000313" key="3">
    <source>
        <dbReference type="Proteomes" id="UP000681155"/>
    </source>
</evidence>
<feature type="region of interest" description="Disordered" evidence="1">
    <location>
        <begin position="133"/>
        <end position="158"/>
    </location>
</feature>
<evidence type="ECO:0000256" key="1">
    <source>
        <dbReference type="SAM" id="MobiDB-lite"/>
    </source>
</evidence>
<reference evidence="2 3" key="1">
    <citation type="submission" date="2021-05" db="EMBL/GenBank/DDBJ databases">
        <title>Complete genome of the cytokinin-producing biocontrol strain Pseudomonas fluorescens G20-18.</title>
        <authorList>
            <person name="Nielsen T.K."/>
            <person name="Mekureyaw M.F."/>
            <person name="Hansen L.H."/>
            <person name="Nicolaisen M.H."/>
            <person name="Roitsch T.G."/>
            <person name="Hennessy R.C."/>
        </authorList>
    </citation>
    <scope>NUCLEOTIDE SEQUENCE [LARGE SCALE GENOMIC DNA]</scope>
    <source>
        <strain evidence="2 3">G20-18</strain>
    </source>
</reference>
<dbReference type="Gene3D" id="1.10.10.2830">
    <property type="match status" value="1"/>
</dbReference>
<name>A0ABX8F042_9PSED</name>
<accession>A0ABX8F042</accession>